<dbReference type="InterPro" id="IPR007568">
    <property type="entry name" value="RTA1"/>
</dbReference>
<protein>
    <submittedName>
        <fullName evidence="6">Uncharacterized protein</fullName>
    </submittedName>
</protein>
<feature type="transmembrane region" description="Helical" evidence="5">
    <location>
        <begin position="26"/>
        <end position="54"/>
    </location>
</feature>
<proteinExistence type="predicted"/>
<gene>
    <name evidence="6" type="ORF">IFR04_015523</name>
</gene>
<comment type="subcellular location">
    <subcellularLocation>
        <location evidence="1">Membrane</location>
        <topology evidence="1">Multi-pass membrane protein</topology>
    </subcellularLocation>
</comment>
<keyword evidence="4 5" id="KW-0472">Membrane</keyword>
<organism evidence="6 7">
    <name type="scientific">Cadophora malorum</name>
    <dbReference type="NCBI Taxonomy" id="108018"/>
    <lineage>
        <taxon>Eukaryota</taxon>
        <taxon>Fungi</taxon>
        <taxon>Dikarya</taxon>
        <taxon>Ascomycota</taxon>
        <taxon>Pezizomycotina</taxon>
        <taxon>Leotiomycetes</taxon>
        <taxon>Helotiales</taxon>
        <taxon>Ploettnerulaceae</taxon>
        <taxon>Cadophora</taxon>
    </lineage>
</organism>
<name>A0A8H7T166_9HELO</name>
<keyword evidence="3 5" id="KW-1133">Transmembrane helix</keyword>
<feature type="transmembrane region" description="Helical" evidence="5">
    <location>
        <begin position="181"/>
        <end position="208"/>
    </location>
</feature>
<dbReference type="PANTHER" id="PTHR31465:SF1">
    <property type="entry name" value="PROTEIN RTA1-RELATED"/>
    <property type="match status" value="1"/>
</dbReference>
<keyword evidence="7" id="KW-1185">Reference proteome</keyword>
<accession>A0A8H7T166</accession>
<evidence type="ECO:0000256" key="4">
    <source>
        <dbReference type="ARBA" id="ARBA00023136"/>
    </source>
</evidence>
<evidence type="ECO:0000313" key="6">
    <source>
        <dbReference type="EMBL" id="KAG4411337.1"/>
    </source>
</evidence>
<dbReference type="Pfam" id="PF04479">
    <property type="entry name" value="RTA1"/>
    <property type="match status" value="1"/>
</dbReference>
<evidence type="ECO:0000256" key="1">
    <source>
        <dbReference type="ARBA" id="ARBA00004141"/>
    </source>
</evidence>
<dbReference type="AlphaFoldDB" id="A0A8H7T166"/>
<dbReference type="OrthoDB" id="4521223at2759"/>
<keyword evidence="2 5" id="KW-0812">Transmembrane</keyword>
<reference evidence="6" key="1">
    <citation type="submission" date="2021-02" db="EMBL/GenBank/DDBJ databases">
        <title>Genome sequence Cadophora malorum strain M34.</title>
        <authorList>
            <person name="Stefanovic E."/>
            <person name="Vu D."/>
            <person name="Scully C."/>
            <person name="Dijksterhuis J."/>
            <person name="Roader J."/>
            <person name="Houbraken J."/>
        </authorList>
    </citation>
    <scope>NUCLEOTIDE SEQUENCE</scope>
    <source>
        <strain evidence="6">M34</strain>
    </source>
</reference>
<dbReference type="GO" id="GO:0016020">
    <property type="term" value="C:membrane"/>
    <property type="evidence" value="ECO:0007669"/>
    <property type="project" value="UniProtKB-SubCell"/>
</dbReference>
<feature type="transmembrane region" description="Helical" evidence="5">
    <location>
        <begin position="61"/>
        <end position="80"/>
    </location>
</feature>
<evidence type="ECO:0000313" key="7">
    <source>
        <dbReference type="Proteomes" id="UP000664132"/>
    </source>
</evidence>
<evidence type="ECO:0000256" key="2">
    <source>
        <dbReference type="ARBA" id="ARBA00022692"/>
    </source>
</evidence>
<feature type="transmembrane region" description="Helical" evidence="5">
    <location>
        <begin position="259"/>
        <end position="278"/>
    </location>
</feature>
<comment type="caution">
    <text evidence="6">The sequence shown here is derived from an EMBL/GenBank/DDBJ whole genome shotgun (WGS) entry which is preliminary data.</text>
</comment>
<evidence type="ECO:0000256" key="5">
    <source>
        <dbReference type="SAM" id="Phobius"/>
    </source>
</evidence>
<feature type="transmembrane region" description="Helical" evidence="5">
    <location>
        <begin position="100"/>
        <end position="122"/>
    </location>
</feature>
<sequence length="294" mass="32141">MSSGRPYGGYVDPNFPSPMGPGDASIIIYGYTPNFTLCILGIVFFTLLFFAHLFQTIRVRLWSFVPLLVACVMEVVGYAFRALSSRKNPYHVSYFVVQYFMIVTAPVLTSASIYVCLTKVLVWAADEGLDLSTKTVLLRRKVVLWTFITIDVFCTILQITGAGLIGGATSNGKDPSSANNILLAGLAIQTAAYFVYLILLIIVIAAIYRDRGMAQKAGKNPFLGVLALASTLIFIRTIFRLAETSQGVFGHLSSHEEYFAGLEFAPVVAAVTILAVWFPSRWPVVAGRVKVEGV</sequence>
<feature type="transmembrane region" description="Helical" evidence="5">
    <location>
        <begin position="220"/>
        <end position="239"/>
    </location>
</feature>
<dbReference type="EMBL" id="JAFJYH010000490">
    <property type="protein sequence ID" value="KAG4411337.1"/>
    <property type="molecule type" value="Genomic_DNA"/>
</dbReference>
<feature type="transmembrane region" description="Helical" evidence="5">
    <location>
        <begin position="142"/>
        <end position="169"/>
    </location>
</feature>
<evidence type="ECO:0000256" key="3">
    <source>
        <dbReference type="ARBA" id="ARBA00022989"/>
    </source>
</evidence>
<dbReference type="PANTHER" id="PTHR31465">
    <property type="entry name" value="PROTEIN RTA1-RELATED"/>
    <property type="match status" value="1"/>
</dbReference>
<dbReference type="Proteomes" id="UP000664132">
    <property type="component" value="Unassembled WGS sequence"/>
</dbReference>